<dbReference type="PANTHER" id="PTHR12317">
    <property type="entry name" value="DIACYLGLYCEROL O-ACYLTRANSFERASE"/>
    <property type="match status" value="1"/>
</dbReference>
<proteinExistence type="inferred from homology"/>
<dbReference type="GO" id="GO:0019432">
    <property type="term" value="P:triglyceride biosynthetic process"/>
    <property type="evidence" value="ECO:0007669"/>
    <property type="project" value="TreeGrafter"/>
</dbReference>
<evidence type="ECO:0000256" key="5">
    <source>
        <dbReference type="ARBA" id="ARBA00022516"/>
    </source>
</evidence>
<evidence type="ECO:0000256" key="14">
    <source>
        <dbReference type="RuleBase" id="RU367023"/>
    </source>
</evidence>
<dbReference type="InterPro" id="IPR007130">
    <property type="entry name" value="DAGAT"/>
</dbReference>
<gene>
    <name evidence="15" type="ORF">TrCOL_g1849</name>
</gene>
<evidence type="ECO:0000256" key="11">
    <source>
        <dbReference type="ARBA" id="ARBA00023098"/>
    </source>
</evidence>
<evidence type="ECO:0000256" key="3">
    <source>
        <dbReference type="ARBA" id="ARBA00005189"/>
    </source>
</evidence>
<dbReference type="GO" id="GO:0004144">
    <property type="term" value="F:diacylglycerol O-acyltransferase activity"/>
    <property type="evidence" value="ECO:0007669"/>
    <property type="project" value="TreeGrafter"/>
</dbReference>
<evidence type="ECO:0000313" key="16">
    <source>
        <dbReference type="Proteomes" id="UP001165065"/>
    </source>
</evidence>
<evidence type="ECO:0000256" key="2">
    <source>
        <dbReference type="ARBA" id="ARBA00004771"/>
    </source>
</evidence>
<reference evidence="16" key="1">
    <citation type="journal article" date="2023" name="Commun. Biol.">
        <title>Genome analysis of Parmales, the sister group of diatoms, reveals the evolutionary specialization of diatoms from phago-mixotrophs to photoautotrophs.</title>
        <authorList>
            <person name="Ban H."/>
            <person name="Sato S."/>
            <person name="Yoshikawa S."/>
            <person name="Yamada K."/>
            <person name="Nakamura Y."/>
            <person name="Ichinomiya M."/>
            <person name="Sato N."/>
            <person name="Blanc-Mathieu R."/>
            <person name="Endo H."/>
            <person name="Kuwata A."/>
            <person name="Ogata H."/>
        </authorList>
    </citation>
    <scope>NUCLEOTIDE SEQUENCE [LARGE SCALE GENOMIC DNA]</scope>
</reference>
<organism evidence="15 16">
    <name type="scientific">Triparma columacea</name>
    <dbReference type="NCBI Taxonomy" id="722753"/>
    <lineage>
        <taxon>Eukaryota</taxon>
        <taxon>Sar</taxon>
        <taxon>Stramenopiles</taxon>
        <taxon>Ochrophyta</taxon>
        <taxon>Bolidophyceae</taxon>
        <taxon>Parmales</taxon>
        <taxon>Triparmaceae</taxon>
        <taxon>Triparma</taxon>
    </lineage>
</organism>
<evidence type="ECO:0000313" key="15">
    <source>
        <dbReference type="EMBL" id="GMI31527.1"/>
    </source>
</evidence>
<dbReference type="CDD" id="cd07987">
    <property type="entry name" value="LPLAT_MGAT-like"/>
    <property type="match status" value="1"/>
</dbReference>
<keyword evidence="9 14" id="KW-0256">Endoplasmic reticulum</keyword>
<evidence type="ECO:0000256" key="1">
    <source>
        <dbReference type="ARBA" id="ARBA00004477"/>
    </source>
</evidence>
<evidence type="ECO:0000256" key="9">
    <source>
        <dbReference type="ARBA" id="ARBA00022824"/>
    </source>
</evidence>
<keyword evidence="13" id="KW-0012">Acyltransferase</keyword>
<keyword evidence="6 14" id="KW-0808">Transferase</keyword>
<keyword evidence="11" id="KW-0443">Lipid metabolism</keyword>
<dbReference type="GO" id="GO:0006071">
    <property type="term" value="P:glycerol metabolic process"/>
    <property type="evidence" value="ECO:0007669"/>
    <property type="project" value="UniProtKB-KW"/>
</dbReference>
<protein>
    <recommendedName>
        <fullName evidence="14">Acyltransferase</fullName>
        <ecNumber evidence="14">2.3.1.-</ecNumber>
    </recommendedName>
</protein>
<comment type="pathway">
    <text evidence="3">Lipid metabolism.</text>
</comment>
<dbReference type="EC" id="2.3.1.-" evidence="14"/>
<comment type="caution">
    <text evidence="15">The sequence shown here is derived from an EMBL/GenBank/DDBJ whole genome shotgun (WGS) entry which is preliminary data.</text>
</comment>
<dbReference type="EMBL" id="BRYA01000009">
    <property type="protein sequence ID" value="GMI31527.1"/>
    <property type="molecule type" value="Genomic_DNA"/>
</dbReference>
<dbReference type="Pfam" id="PF03982">
    <property type="entry name" value="DAGAT"/>
    <property type="match status" value="1"/>
</dbReference>
<dbReference type="GO" id="GO:0005789">
    <property type="term" value="C:endoplasmic reticulum membrane"/>
    <property type="evidence" value="ECO:0007669"/>
    <property type="project" value="UniProtKB-SubCell"/>
</dbReference>
<sequence length="323" mass="36452">MPKSTNSTPSTPTATESLLALLLSNFMILTFGFLTALPYLLYGARGMWIVFVPYYVCNAIMAQHSNDGYQNESFARSFPVFHYLRKHIGLSAEVPKSLSESDGQYIFAMFPHGTGSDFRVLLQGMLPDLFPKFHSKIRSLAASVLFYIPFIREITLVTGCIEASRHVAEKAIRNGRTILVLPGGEAEQLLTQQFTEKVYLKKRKGFVKLALKHNLPLVPAYVFGSNDLYTTSDSFFDARWALMKRFGVCLPLCKGYFKTPFCPLPIKNTIVFGEPIKLPKIENGEVSPEQLNEVHELFTIELKKLFDKNKARFGMGDRELVIV</sequence>
<comment type="subcellular location">
    <subcellularLocation>
        <location evidence="1 14">Endoplasmic reticulum membrane</location>
        <topology evidence="1 14">Multi-pass membrane protein</topology>
    </subcellularLocation>
</comment>
<keyword evidence="8" id="KW-0319">Glycerol metabolism</keyword>
<dbReference type="OrthoDB" id="264532at2759"/>
<dbReference type="PANTHER" id="PTHR12317:SF0">
    <property type="entry name" value="ACYLTRANSFERASE"/>
    <property type="match status" value="1"/>
</dbReference>
<dbReference type="Proteomes" id="UP001165065">
    <property type="component" value="Unassembled WGS sequence"/>
</dbReference>
<comment type="pathway">
    <text evidence="2">Glycerolipid metabolism; triacylglycerol biosynthesis.</text>
</comment>
<evidence type="ECO:0000256" key="4">
    <source>
        <dbReference type="ARBA" id="ARBA00005420"/>
    </source>
</evidence>
<comment type="caution">
    <text evidence="14">Lacks conserved residue(s) required for the propagation of feature annotation.</text>
</comment>
<keyword evidence="7 14" id="KW-0812">Transmembrane</keyword>
<feature type="transmembrane region" description="Helical" evidence="14">
    <location>
        <begin position="20"/>
        <end position="42"/>
    </location>
</feature>
<evidence type="ECO:0000256" key="12">
    <source>
        <dbReference type="ARBA" id="ARBA00023136"/>
    </source>
</evidence>
<comment type="similarity">
    <text evidence="4 14">Belongs to the diacylglycerol acyltransferase family.</text>
</comment>
<evidence type="ECO:0000256" key="8">
    <source>
        <dbReference type="ARBA" id="ARBA00022798"/>
    </source>
</evidence>
<keyword evidence="5" id="KW-0444">Lipid biosynthesis</keyword>
<dbReference type="SUPFAM" id="SSF69593">
    <property type="entry name" value="Glycerol-3-phosphate (1)-acyltransferase"/>
    <property type="match status" value="1"/>
</dbReference>
<evidence type="ECO:0000256" key="7">
    <source>
        <dbReference type="ARBA" id="ARBA00022692"/>
    </source>
</evidence>
<evidence type="ECO:0000256" key="6">
    <source>
        <dbReference type="ARBA" id="ARBA00022679"/>
    </source>
</evidence>
<evidence type="ECO:0000256" key="10">
    <source>
        <dbReference type="ARBA" id="ARBA00022989"/>
    </source>
</evidence>
<keyword evidence="16" id="KW-1185">Reference proteome</keyword>
<keyword evidence="10 14" id="KW-1133">Transmembrane helix</keyword>
<evidence type="ECO:0000256" key="13">
    <source>
        <dbReference type="ARBA" id="ARBA00023315"/>
    </source>
</evidence>
<keyword evidence="12 14" id="KW-0472">Membrane</keyword>
<accession>A0A9W7L5H7</accession>
<name>A0A9W7L5H7_9STRA</name>
<dbReference type="AlphaFoldDB" id="A0A9W7L5H7"/>